<dbReference type="InterPro" id="IPR015890">
    <property type="entry name" value="Chorismate_C"/>
</dbReference>
<dbReference type="AlphaFoldDB" id="A0A432X1R4"/>
<feature type="domain" description="Anthranilate synthase component I N-terminal" evidence="2">
    <location>
        <begin position="24"/>
        <end position="157"/>
    </location>
</feature>
<dbReference type="InterPro" id="IPR006805">
    <property type="entry name" value="Anth_synth_I_N"/>
</dbReference>
<evidence type="ECO:0000259" key="2">
    <source>
        <dbReference type="Pfam" id="PF04715"/>
    </source>
</evidence>
<proteinExistence type="predicted"/>
<organism evidence="3 4">
    <name type="scientific">Aliidiomarina taiwanensis</name>
    <dbReference type="NCBI Taxonomy" id="946228"/>
    <lineage>
        <taxon>Bacteria</taxon>
        <taxon>Pseudomonadati</taxon>
        <taxon>Pseudomonadota</taxon>
        <taxon>Gammaproteobacteria</taxon>
        <taxon>Alteromonadales</taxon>
        <taxon>Idiomarinaceae</taxon>
        <taxon>Aliidiomarina</taxon>
    </lineage>
</organism>
<sequence>MHKENNKNTTIYPVEYRLWSNTQALFAPFADEPWAILLDSANAHHPDSRYDIIVRKPERTIRLIDQQLICQPPLPETSNTPPTDLFTTIQAALAPYQDMQSNIPFCGGAVGYFGYNAGQNAGYEKAGVASDIAMPDAAVGIYTHALVIDHQDKQSYIVAPSHMSQTDAEAFWRAEAPTVVPFKRHSEWQSNLTEAEYIERFERFQAYVAAGECHHINLAQRFTAECTGSSWQAYTTLRETNGTPFSGFMNLEEGAVLSLSPERFVRVSETGELQTKPIKGTRPRHAVPSKDAALAAELLASEKERNENLLVVQLLTDDIRPVCVPESIQTPQLLAIESFPAVHHLVSTLVAQLKPGHDALDLMRAVMPGGSITGHPKQQAIDVIAELEPHQRSVYCGSLAYFSFHGAADSNVTIRTLCHSQDKLHCWAGGGIVSQSVASEEYQETFDKVARILPYL</sequence>
<evidence type="ECO:0000259" key="1">
    <source>
        <dbReference type="Pfam" id="PF00425"/>
    </source>
</evidence>
<dbReference type="GO" id="GO:0000162">
    <property type="term" value="P:L-tryptophan biosynthetic process"/>
    <property type="evidence" value="ECO:0007669"/>
    <property type="project" value="TreeGrafter"/>
</dbReference>
<dbReference type="EC" id="2.6.1.85" evidence="3"/>
<feature type="domain" description="Chorismate-utilising enzyme C-terminal" evidence="1">
    <location>
        <begin position="194"/>
        <end position="448"/>
    </location>
</feature>
<accession>A0A432X1R4</accession>
<dbReference type="Pfam" id="PF04715">
    <property type="entry name" value="Anth_synt_I_N"/>
    <property type="match status" value="1"/>
</dbReference>
<name>A0A432X1R4_9GAMM</name>
<dbReference type="Proteomes" id="UP000286976">
    <property type="component" value="Unassembled WGS sequence"/>
</dbReference>
<keyword evidence="4" id="KW-1185">Reference proteome</keyword>
<dbReference type="GO" id="GO:0046820">
    <property type="term" value="F:4-amino-4-deoxychorismate synthase activity"/>
    <property type="evidence" value="ECO:0007669"/>
    <property type="project" value="UniProtKB-EC"/>
</dbReference>
<dbReference type="InterPro" id="IPR005801">
    <property type="entry name" value="ADC_synthase"/>
</dbReference>
<dbReference type="EMBL" id="PIPQ01000003">
    <property type="protein sequence ID" value="RUO40506.1"/>
    <property type="molecule type" value="Genomic_DNA"/>
</dbReference>
<evidence type="ECO:0000313" key="4">
    <source>
        <dbReference type="Proteomes" id="UP000286976"/>
    </source>
</evidence>
<dbReference type="PRINTS" id="PR00095">
    <property type="entry name" value="ANTSNTHASEI"/>
</dbReference>
<comment type="caution">
    <text evidence="3">The sequence shown here is derived from an EMBL/GenBank/DDBJ whole genome shotgun (WGS) entry which is preliminary data.</text>
</comment>
<keyword evidence="3" id="KW-0808">Transferase</keyword>
<dbReference type="InterPro" id="IPR019999">
    <property type="entry name" value="Anth_synth_I-like"/>
</dbReference>
<keyword evidence="3" id="KW-0032">Aminotransferase</keyword>
<dbReference type="OrthoDB" id="9803598at2"/>
<dbReference type="SUPFAM" id="SSF56322">
    <property type="entry name" value="ADC synthase"/>
    <property type="match status" value="1"/>
</dbReference>
<reference evidence="3 4" key="1">
    <citation type="journal article" date="2011" name="Front. Microbiol.">
        <title>Genomic signatures of strain selection and enhancement in Bacillus atrophaeus var. globigii, a historical biowarfare simulant.</title>
        <authorList>
            <person name="Gibbons H.S."/>
            <person name="Broomall S.M."/>
            <person name="McNew L.A."/>
            <person name="Daligault H."/>
            <person name="Chapman C."/>
            <person name="Bruce D."/>
            <person name="Karavis M."/>
            <person name="Krepps M."/>
            <person name="McGregor P.A."/>
            <person name="Hong C."/>
            <person name="Park K.H."/>
            <person name="Akmal A."/>
            <person name="Feldman A."/>
            <person name="Lin J.S."/>
            <person name="Chang W.E."/>
            <person name="Higgs B.W."/>
            <person name="Demirev P."/>
            <person name="Lindquist J."/>
            <person name="Liem A."/>
            <person name="Fochler E."/>
            <person name="Read T.D."/>
            <person name="Tapia R."/>
            <person name="Johnson S."/>
            <person name="Bishop-Lilly K.A."/>
            <person name="Detter C."/>
            <person name="Han C."/>
            <person name="Sozhamannan S."/>
            <person name="Rosenzweig C.N."/>
            <person name="Skowronski E.W."/>
        </authorList>
    </citation>
    <scope>NUCLEOTIDE SEQUENCE [LARGE SCALE GENOMIC DNA]</scope>
    <source>
        <strain evidence="3 4">AIT1</strain>
    </source>
</reference>
<dbReference type="Gene3D" id="3.60.120.10">
    <property type="entry name" value="Anthranilate synthase"/>
    <property type="match status" value="1"/>
</dbReference>
<protein>
    <submittedName>
        <fullName evidence="3">Aminodeoxychorismate synthase component I</fullName>
        <ecNumber evidence="3">2.6.1.85</ecNumber>
    </submittedName>
</protein>
<gene>
    <name evidence="3" type="primary">pabB</name>
    <name evidence="3" type="ORF">CWE15_07045</name>
</gene>
<dbReference type="RefSeq" id="WP_126757382.1">
    <property type="nucleotide sequence ID" value="NZ_PIPQ01000003.1"/>
</dbReference>
<dbReference type="PANTHER" id="PTHR11236">
    <property type="entry name" value="AMINOBENZOATE/ANTHRANILATE SYNTHASE"/>
    <property type="match status" value="1"/>
</dbReference>
<dbReference type="PANTHER" id="PTHR11236:SF50">
    <property type="entry name" value="AMINODEOXYCHORISMATE SYNTHASE COMPONENT 1"/>
    <property type="match status" value="1"/>
</dbReference>
<dbReference type="Pfam" id="PF00425">
    <property type="entry name" value="Chorismate_bind"/>
    <property type="match status" value="1"/>
</dbReference>
<evidence type="ECO:0000313" key="3">
    <source>
        <dbReference type="EMBL" id="RUO40506.1"/>
    </source>
</evidence>